<accession>A0ABW9I870</accession>
<reference evidence="1 2" key="1">
    <citation type="submission" date="2024-12" db="EMBL/GenBank/DDBJ databases">
        <title>Forecasting of Potato common scab and diversities of Pathogenic streptomyces spp. in china.</title>
        <authorList>
            <person name="Handique U."/>
            <person name="Wu J."/>
        </authorList>
    </citation>
    <scope>NUCLEOTIDE SEQUENCE [LARGE SCALE GENOMIC DNA]</scope>
    <source>
        <strain evidence="1 2">ZRIMU1530</strain>
    </source>
</reference>
<dbReference type="EMBL" id="JBJVNI010000036">
    <property type="protein sequence ID" value="MFM9615507.1"/>
    <property type="molecule type" value="Genomic_DNA"/>
</dbReference>
<dbReference type="Proteomes" id="UP001631957">
    <property type="component" value="Unassembled WGS sequence"/>
</dbReference>
<evidence type="ECO:0000313" key="1">
    <source>
        <dbReference type="EMBL" id="MFM9615507.1"/>
    </source>
</evidence>
<protein>
    <submittedName>
        <fullName evidence="1">Uncharacterized protein</fullName>
    </submittedName>
</protein>
<organism evidence="1 2">
    <name type="scientific">Streptomyces niveiscabiei</name>
    <dbReference type="NCBI Taxonomy" id="164115"/>
    <lineage>
        <taxon>Bacteria</taxon>
        <taxon>Bacillati</taxon>
        <taxon>Actinomycetota</taxon>
        <taxon>Actinomycetes</taxon>
        <taxon>Kitasatosporales</taxon>
        <taxon>Streptomycetaceae</taxon>
        <taxon>Streptomyces</taxon>
    </lineage>
</organism>
<comment type="caution">
    <text evidence="1">The sequence shown here is derived from an EMBL/GenBank/DDBJ whole genome shotgun (WGS) entry which is preliminary data.</text>
</comment>
<proteinExistence type="predicted"/>
<gene>
    <name evidence="1" type="ORF">ACKI18_43340</name>
</gene>
<evidence type="ECO:0000313" key="2">
    <source>
        <dbReference type="Proteomes" id="UP001631957"/>
    </source>
</evidence>
<name>A0ABW9I870_9ACTN</name>
<dbReference type="RefSeq" id="WP_409123959.1">
    <property type="nucleotide sequence ID" value="NZ_JBJVNI010000036.1"/>
</dbReference>
<sequence>MIMSEAYDIRIGRRVRHVDDPSRAGATVRSFYAYPLVTVEWEATGQESTENRAYLTPVFTNITVREITDTRGRALRVTAYVEDDRRGERVVFEDELYPDVAALL</sequence>
<keyword evidence="2" id="KW-1185">Reference proteome</keyword>